<dbReference type="PROSITE" id="PS50110">
    <property type="entry name" value="RESPONSE_REGULATORY"/>
    <property type="match status" value="1"/>
</dbReference>
<evidence type="ECO:0000256" key="5">
    <source>
        <dbReference type="PROSITE-ProRule" id="PRU00169"/>
    </source>
</evidence>
<dbReference type="SMART" id="SM00448">
    <property type="entry name" value="REC"/>
    <property type="match status" value="1"/>
</dbReference>
<evidence type="ECO:0000259" key="6">
    <source>
        <dbReference type="PROSITE" id="PS50110"/>
    </source>
</evidence>
<dbReference type="InterPro" id="IPR007492">
    <property type="entry name" value="LytTR_DNA-bd_dom"/>
</dbReference>
<dbReference type="InterPro" id="IPR001789">
    <property type="entry name" value="Sig_transdc_resp-reg_receiver"/>
</dbReference>
<accession>A0A4P5PAS7</accession>
<dbReference type="Pfam" id="PF00072">
    <property type="entry name" value="Response_reg"/>
    <property type="match status" value="1"/>
</dbReference>
<dbReference type="GO" id="GO:0003677">
    <property type="term" value="F:DNA binding"/>
    <property type="evidence" value="ECO:0007669"/>
    <property type="project" value="UniProtKB-KW"/>
</dbReference>
<comment type="function">
    <text evidence="4">Required for high-level post-exponential phase expression of a series of secreted proteins.</text>
</comment>
<keyword evidence="3" id="KW-0010">Activator</keyword>
<reference evidence="9" key="1">
    <citation type="submission" date="2019-02" db="EMBL/GenBank/DDBJ databases">
        <title>Draft genome sequence of Enterococcus sp. Gos25-1.</title>
        <authorList>
            <person name="Tanaka N."/>
            <person name="Shiwa Y."/>
            <person name="Fujita N."/>
        </authorList>
    </citation>
    <scope>NUCLEOTIDE SEQUENCE [LARGE SCALE GENOMIC DNA]</scope>
    <source>
        <strain evidence="9">Gos25-1</strain>
    </source>
</reference>
<keyword evidence="8" id="KW-0238">DNA-binding</keyword>
<dbReference type="AlphaFoldDB" id="A0A4P5PAS7"/>
<evidence type="ECO:0000256" key="2">
    <source>
        <dbReference type="ARBA" id="ARBA00023012"/>
    </source>
</evidence>
<dbReference type="PANTHER" id="PTHR37299">
    <property type="entry name" value="TRANSCRIPTIONAL REGULATOR-RELATED"/>
    <property type="match status" value="1"/>
</dbReference>
<evidence type="ECO:0000313" key="9">
    <source>
        <dbReference type="Proteomes" id="UP000290567"/>
    </source>
</evidence>
<feature type="modified residue" description="4-aspartylphosphate" evidence="5">
    <location>
        <position position="59"/>
    </location>
</feature>
<protein>
    <submittedName>
        <fullName evidence="8">DNA-binding response regulator</fullName>
    </submittedName>
</protein>
<dbReference type="InterPro" id="IPR046947">
    <property type="entry name" value="LytR-like"/>
</dbReference>
<dbReference type="OrthoDB" id="3190595at2"/>
<dbReference type="Gene3D" id="3.40.50.2300">
    <property type="match status" value="1"/>
</dbReference>
<feature type="domain" description="HTH LytTR-type" evidence="7">
    <location>
        <begin position="132"/>
        <end position="232"/>
    </location>
</feature>
<keyword evidence="2" id="KW-0902">Two-component regulatory system</keyword>
<dbReference type="PANTHER" id="PTHR37299:SF3">
    <property type="entry name" value="STAGE 0 SPORULATION PROTEIN A HOMOLOG"/>
    <property type="match status" value="1"/>
</dbReference>
<dbReference type="SMART" id="SM00850">
    <property type="entry name" value="LytTR"/>
    <property type="match status" value="1"/>
</dbReference>
<comment type="caution">
    <text evidence="8">The sequence shown here is derived from an EMBL/GenBank/DDBJ whole genome shotgun (WGS) entry which is preliminary data.</text>
</comment>
<evidence type="ECO:0000256" key="4">
    <source>
        <dbReference type="ARBA" id="ARBA00037164"/>
    </source>
</evidence>
<evidence type="ECO:0000256" key="3">
    <source>
        <dbReference type="ARBA" id="ARBA00023159"/>
    </source>
</evidence>
<evidence type="ECO:0000259" key="7">
    <source>
        <dbReference type="PROSITE" id="PS50930"/>
    </source>
</evidence>
<name>A0A4P5PAS7_9ENTE</name>
<keyword evidence="9" id="KW-1185">Reference proteome</keyword>
<organism evidence="8 9">
    <name type="scientific">Enterococcus florum</name>
    <dbReference type="NCBI Taxonomy" id="2480627"/>
    <lineage>
        <taxon>Bacteria</taxon>
        <taxon>Bacillati</taxon>
        <taxon>Bacillota</taxon>
        <taxon>Bacilli</taxon>
        <taxon>Lactobacillales</taxon>
        <taxon>Enterococcaceae</taxon>
        <taxon>Enterococcus</taxon>
    </lineage>
</organism>
<feature type="domain" description="Response regulatory" evidence="6">
    <location>
        <begin position="2"/>
        <end position="122"/>
    </location>
</feature>
<sequence length="240" mass="28335">MNIAICDDDRLFCQELEKYVEQSSIGSSGVFDCDVFYSGEELLQYLEENERTFHIYLLDIEMDGIDGIRLASIFRRRDIEALIIFVTCHESMMVKAFDVRAFHYLVKPLQKEKVLEVLDSAYDYLLKRKKCFQFTVRKKIHTVLFSEIEYFESIGRKINIHKANGEIFSFYSSLNEVMKQVDETQFIRIHQSYLVNLDYLQHVTSKEIVMRCGVALSISKRYQTSFHHAFRSYLFYRPGG</sequence>
<dbReference type="RefSeq" id="WP_146623171.1">
    <property type="nucleotide sequence ID" value="NZ_BJCC01000022.1"/>
</dbReference>
<evidence type="ECO:0000256" key="1">
    <source>
        <dbReference type="ARBA" id="ARBA00022490"/>
    </source>
</evidence>
<dbReference type="GO" id="GO:0000156">
    <property type="term" value="F:phosphorelay response regulator activity"/>
    <property type="evidence" value="ECO:0007669"/>
    <property type="project" value="InterPro"/>
</dbReference>
<dbReference type="SUPFAM" id="SSF52172">
    <property type="entry name" value="CheY-like"/>
    <property type="match status" value="1"/>
</dbReference>
<dbReference type="EMBL" id="BJCC01000022">
    <property type="protein sequence ID" value="GCF94766.1"/>
    <property type="molecule type" value="Genomic_DNA"/>
</dbReference>
<keyword evidence="1" id="KW-0963">Cytoplasm</keyword>
<evidence type="ECO:0000313" key="8">
    <source>
        <dbReference type="EMBL" id="GCF94766.1"/>
    </source>
</evidence>
<dbReference type="Proteomes" id="UP000290567">
    <property type="component" value="Unassembled WGS sequence"/>
</dbReference>
<dbReference type="InterPro" id="IPR011006">
    <property type="entry name" value="CheY-like_superfamily"/>
</dbReference>
<keyword evidence="5" id="KW-0597">Phosphoprotein</keyword>
<gene>
    <name evidence="8" type="ORF">NRIC_26570</name>
</gene>
<proteinExistence type="predicted"/>
<dbReference type="Gene3D" id="2.40.50.1020">
    <property type="entry name" value="LytTr DNA-binding domain"/>
    <property type="match status" value="1"/>
</dbReference>
<dbReference type="Pfam" id="PF04397">
    <property type="entry name" value="LytTR"/>
    <property type="match status" value="1"/>
</dbReference>
<dbReference type="PROSITE" id="PS50930">
    <property type="entry name" value="HTH_LYTTR"/>
    <property type="match status" value="1"/>
</dbReference>